<dbReference type="PANTHER" id="PTHR21240:SF28">
    <property type="entry name" value="ISO-OROTATE DECARBOXYLASE (EUROFUNG)"/>
    <property type="match status" value="1"/>
</dbReference>
<gene>
    <name evidence="3" type="ORF">HG263_04820</name>
</gene>
<evidence type="ECO:0000313" key="3">
    <source>
        <dbReference type="EMBL" id="NOU49857.1"/>
    </source>
</evidence>
<evidence type="ECO:0000313" key="4">
    <source>
        <dbReference type="Proteomes" id="UP000586305"/>
    </source>
</evidence>
<evidence type="ECO:0000256" key="1">
    <source>
        <dbReference type="ARBA" id="ARBA00023239"/>
    </source>
</evidence>
<proteinExistence type="predicted"/>
<accession>A0A849VDP2</accession>
<dbReference type="GO" id="GO:0019748">
    <property type="term" value="P:secondary metabolic process"/>
    <property type="evidence" value="ECO:0007669"/>
    <property type="project" value="TreeGrafter"/>
</dbReference>
<dbReference type="EMBL" id="JABBPG010000002">
    <property type="protein sequence ID" value="NOU49857.1"/>
    <property type="molecule type" value="Genomic_DNA"/>
</dbReference>
<comment type="caution">
    <text evidence="3">The sequence shown here is derived from an EMBL/GenBank/DDBJ whole genome shotgun (WGS) entry which is preliminary data.</text>
</comment>
<dbReference type="GO" id="GO:0005737">
    <property type="term" value="C:cytoplasm"/>
    <property type="evidence" value="ECO:0007669"/>
    <property type="project" value="TreeGrafter"/>
</dbReference>
<dbReference type="PANTHER" id="PTHR21240">
    <property type="entry name" value="2-AMINO-3-CARBOXYLMUCONATE-6-SEMIALDEHYDE DECARBOXYLASE"/>
    <property type="match status" value="1"/>
</dbReference>
<keyword evidence="3" id="KW-0378">Hydrolase</keyword>
<dbReference type="InterPro" id="IPR006680">
    <property type="entry name" value="Amidohydro-rel"/>
</dbReference>
<dbReference type="InterPro" id="IPR032465">
    <property type="entry name" value="ACMSD"/>
</dbReference>
<protein>
    <submittedName>
        <fullName evidence="3">Amidohydrolase</fullName>
    </submittedName>
</protein>
<dbReference type="AlphaFoldDB" id="A0A849VDP2"/>
<name>A0A849VDP2_9GAMM</name>
<dbReference type="InterPro" id="IPR032466">
    <property type="entry name" value="Metal_Hydrolase"/>
</dbReference>
<dbReference type="Gene3D" id="3.20.20.140">
    <property type="entry name" value="Metal-dependent hydrolases"/>
    <property type="match status" value="1"/>
</dbReference>
<keyword evidence="1" id="KW-0456">Lyase</keyword>
<dbReference type="GO" id="GO:0016787">
    <property type="term" value="F:hydrolase activity"/>
    <property type="evidence" value="ECO:0007669"/>
    <property type="project" value="UniProtKB-KW"/>
</dbReference>
<dbReference type="SUPFAM" id="SSF51556">
    <property type="entry name" value="Metallo-dependent hydrolases"/>
    <property type="match status" value="1"/>
</dbReference>
<dbReference type="RefSeq" id="WP_171624947.1">
    <property type="nucleotide sequence ID" value="NZ_JABBPG010000002.1"/>
</dbReference>
<organism evidence="3 4">
    <name type="scientific">Pseudoalteromonas caenipelagi</name>
    <dbReference type="NCBI Taxonomy" id="2726988"/>
    <lineage>
        <taxon>Bacteria</taxon>
        <taxon>Pseudomonadati</taxon>
        <taxon>Pseudomonadota</taxon>
        <taxon>Gammaproteobacteria</taxon>
        <taxon>Alteromonadales</taxon>
        <taxon>Pseudoalteromonadaceae</taxon>
        <taxon>Pseudoalteromonas</taxon>
    </lineage>
</organism>
<keyword evidence="4" id="KW-1185">Reference proteome</keyword>
<dbReference type="Proteomes" id="UP000586305">
    <property type="component" value="Unassembled WGS sequence"/>
</dbReference>
<reference evidence="3 4" key="1">
    <citation type="submission" date="2020-04" db="EMBL/GenBank/DDBJ databases">
        <title>Pseudoalteromonas caenipelagi sp. nov., isolated from a tidal flat.</title>
        <authorList>
            <person name="Park S."/>
            <person name="Yoon J.-H."/>
        </authorList>
    </citation>
    <scope>NUCLEOTIDE SEQUENCE [LARGE SCALE GENOMIC DNA]</scope>
    <source>
        <strain evidence="3 4">JBTF-M23</strain>
    </source>
</reference>
<sequence>MKIFDCDRHVMEPLFIWEKYLDNKIYQQYPVHFKHHTHDNVDLPPTYYIGSEPILKHWHKAIQLETALRPQNSSARKLAMSGLGQLQSMDQDGVDKAFIFPTFTGYIVNHESLPAEVSCAYAQAYNRWILDYCMIDKSRLIPAAIVSRHDPKSLSQQVQLIAQQGFKLITIRPEPIHGYHLGDAAYFDFWQTCQQHNINIAFHGGTHLHGQTIGSDRFESRFSLHACSHALEAQVAFLSLLEGNVFELYPNIKFMFLEAGAAWVPYWLWRLDNICYPEFPALVKDKLPKKPSDYFKNNCYVSFESGEPCLEEVVKWIGRDKLLFGSDFPHPDHQDFSIEELTLGQSLSTPDIKRALQQNPLACVGGSFA</sequence>
<evidence type="ECO:0000259" key="2">
    <source>
        <dbReference type="Pfam" id="PF04909"/>
    </source>
</evidence>
<dbReference type="GO" id="GO:0016831">
    <property type="term" value="F:carboxy-lyase activity"/>
    <property type="evidence" value="ECO:0007669"/>
    <property type="project" value="InterPro"/>
</dbReference>
<feature type="domain" description="Amidohydrolase-related" evidence="2">
    <location>
        <begin position="81"/>
        <end position="361"/>
    </location>
</feature>
<dbReference type="Pfam" id="PF04909">
    <property type="entry name" value="Amidohydro_2"/>
    <property type="match status" value="1"/>
</dbReference>